<dbReference type="InterPro" id="IPR029003">
    <property type="entry name" value="CENP-S/Mhf1"/>
</dbReference>
<dbReference type="AlphaFoldDB" id="A0A9N9QZK6"/>
<dbReference type="GO" id="GO:0046982">
    <property type="term" value="F:protein heterodimerization activity"/>
    <property type="evidence" value="ECO:0007669"/>
    <property type="project" value="InterPro"/>
</dbReference>
<dbReference type="CDD" id="cd22919">
    <property type="entry name" value="HFD_CENP-S"/>
    <property type="match status" value="1"/>
</dbReference>
<evidence type="ECO:0000313" key="7">
    <source>
        <dbReference type="EMBL" id="CAG9786585.1"/>
    </source>
</evidence>
<feature type="compositionally biased region" description="Basic and acidic residues" evidence="6">
    <location>
        <begin position="79"/>
        <end position="90"/>
    </location>
</feature>
<keyword evidence="3" id="KW-0227">DNA damage</keyword>
<dbReference type="PANTHER" id="PTHR22980:SF0">
    <property type="entry name" value="CENTROMERE PROTEIN S"/>
    <property type="match status" value="1"/>
</dbReference>
<sequence length="113" mass="12975">MEIISELVYRKISVYGSDLEAFAKHAKRSTINSEDVKLLTRRNPSLKAHLNALVLPSSAVKDKRRKTDTKQSETPAKPTEPEKEDRVKVDRPKRKTDEFEDMTVDDTIDLTFD</sequence>
<dbReference type="GO" id="GO:0031297">
    <property type="term" value="P:replication fork processing"/>
    <property type="evidence" value="ECO:0007669"/>
    <property type="project" value="TreeGrafter"/>
</dbReference>
<dbReference type="Proteomes" id="UP001153714">
    <property type="component" value="Chromosome 16"/>
</dbReference>
<dbReference type="OrthoDB" id="1872155at2759"/>
<dbReference type="GO" id="GO:0071821">
    <property type="term" value="C:FANCM-MHF complex"/>
    <property type="evidence" value="ECO:0007669"/>
    <property type="project" value="InterPro"/>
</dbReference>
<accession>A0A9N9QZK6</accession>
<name>A0A9N9QZK6_9NEOP</name>
<protein>
    <recommendedName>
        <fullName evidence="2">Centromere protein S</fullName>
    </recommendedName>
</protein>
<comment type="similarity">
    <text evidence="1">Belongs to the TAF9 family. CENP-S/MHF1 subfamily.</text>
</comment>
<evidence type="ECO:0000256" key="2">
    <source>
        <dbReference type="ARBA" id="ARBA00016400"/>
    </source>
</evidence>
<feature type="compositionally biased region" description="Acidic residues" evidence="6">
    <location>
        <begin position="98"/>
        <end position="113"/>
    </location>
</feature>
<proteinExistence type="inferred from homology"/>
<organism evidence="7 8">
    <name type="scientific">Diatraea saccharalis</name>
    <name type="common">sugarcane borer</name>
    <dbReference type="NCBI Taxonomy" id="40085"/>
    <lineage>
        <taxon>Eukaryota</taxon>
        <taxon>Metazoa</taxon>
        <taxon>Ecdysozoa</taxon>
        <taxon>Arthropoda</taxon>
        <taxon>Hexapoda</taxon>
        <taxon>Insecta</taxon>
        <taxon>Pterygota</taxon>
        <taxon>Neoptera</taxon>
        <taxon>Endopterygota</taxon>
        <taxon>Lepidoptera</taxon>
        <taxon>Glossata</taxon>
        <taxon>Ditrysia</taxon>
        <taxon>Pyraloidea</taxon>
        <taxon>Crambidae</taxon>
        <taxon>Crambinae</taxon>
        <taxon>Diatraea</taxon>
    </lineage>
</organism>
<evidence type="ECO:0000256" key="3">
    <source>
        <dbReference type="ARBA" id="ARBA00022763"/>
    </source>
</evidence>
<evidence type="ECO:0000256" key="6">
    <source>
        <dbReference type="SAM" id="MobiDB-lite"/>
    </source>
</evidence>
<dbReference type="GO" id="GO:0006281">
    <property type="term" value="P:DNA repair"/>
    <property type="evidence" value="ECO:0007669"/>
    <property type="project" value="UniProtKB-KW"/>
</dbReference>
<dbReference type="Pfam" id="PF15630">
    <property type="entry name" value="CENP-S"/>
    <property type="match status" value="1"/>
</dbReference>
<reference evidence="7" key="2">
    <citation type="submission" date="2022-10" db="EMBL/GenBank/DDBJ databases">
        <authorList>
            <consortium name="ENA_rothamsted_submissions"/>
            <consortium name="culmorum"/>
            <person name="King R."/>
        </authorList>
    </citation>
    <scope>NUCLEOTIDE SEQUENCE</scope>
</reference>
<keyword evidence="8" id="KW-1185">Reference proteome</keyword>
<dbReference type="GO" id="GO:0003682">
    <property type="term" value="F:chromatin binding"/>
    <property type="evidence" value="ECO:0007669"/>
    <property type="project" value="TreeGrafter"/>
</dbReference>
<evidence type="ECO:0000256" key="4">
    <source>
        <dbReference type="ARBA" id="ARBA00023125"/>
    </source>
</evidence>
<keyword evidence="5" id="KW-0234">DNA repair</keyword>
<dbReference type="InterPro" id="IPR009072">
    <property type="entry name" value="Histone-fold"/>
</dbReference>
<reference evidence="7" key="1">
    <citation type="submission" date="2021-12" db="EMBL/GenBank/DDBJ databases">
        <authorList>
            <person name="King R."/>
        </authorList>
    </citation>
    <scope>NUCLEOTIDE SEQUENCE</scope>
</reference>
<evidence type="ECO:0000313" key="8">
    <source>
        <dbReference type="Proteomes" id="UP001153714"/>
    </source>
</evidence>
<dbReference type="PANTHER" id="PTHR22980">
    <property type="entry name" value="CORTISTATIN"/>
    <property type="match status" value="1"/>
</dbReference>
<feature type="region of interest" description="Disordered" evidence="6">
    <location>
        <begin position="57"/>
        <end position="113"/>
    </location>
</feature>
<evidence type="ECO:0000256" key="1">
    <source>
        <dbReference type="ARBA" id="ARBA00006612"/>
    </source>
</evidence>
<evidence type="ECO:0000256" key="5">
    <source>
        <dbReference type="ARBA" id="ARBA00023204"/>
    </source>
</evidence>
<dbReference type="EMBL" id="OU893347">
    <property type="protein sequence ID" value="CAG9786585.1"/>
    <property type="molecule type" value="Genomic_DNA"/>
</dbReference>
<keyword evidence="4" id="KW-0238">DNA-binding</keyword>
<dbReference type="GO" id="GO:0000712">
    <property type="term" value="P:resolution of meiotic recombination intermediates"/>
    <property type="evidence" value="ECO:0007669"/>
    <property type="project" value="TreeGrafter"/>
</dbReference>
<dbReference type="SUPFAM" id="SSF47113">
    <property type="entry name" value="Histone-fold"/>
    <property type="match status" value="1"/>
</dbReference>
<dbReference type="GO" id="GO:0003677">
    <property type="term" value="F:DNA binding"/>
    <property type="evidence" value="ECO:0007669"/>
    <property type="project" value="UniProtKB-KW"/>
</dbReference>
<gene>
    <name evidence="7" type="ORF">DIATSA_LOCUS4526</name>
</gene>
<dbReference type="Gene3D" id="1.10.20.10">
    <property type="entry name" value="Histone, subunit A"/>
    <property type="match status" value="1"/>
</dbReference>